<dbReference type="InterPro" id="IPR011051">
    <property type="entry name" value="RmlC_Cupin_sf"/>
</dbReference>
<dbReference type="STRING" id="520764.AN618_15720"/>
<dbReference type="OrthoDB" id="9797047at2"/>
<dbReference type="Proteomes" id="UP000070427">
    <property type="component" value="Unassembled WGS sequence"/>
</dbReference>
<evidence type="ECO:0000313" key="4">
    <source>
        <dbReference type="Proteomes" id="UP000070427"/>
    </source>
</evidence>
<gene>
    <name evidence="3" type="ORF">AN618_15720</name>
</gene>
<feature type="domain" description="Cupin type-2" evidence="2">
    <location>
        <begin position="47"/>
        <end position="110"/>
    </location>
</feature>
<dbReference type="Gene3D" id="2.60.120.10">
    <property type="entry name" value="Jelly Rolls"/>
    <property type="match status" value="1"/>
</dbReference>
<dbReference type="SUPFAM" id="SSF51182">
    <property type="entry name" value="RmlC-like cupins"/>
    <property type="match status" value="1"/>
</dbReference>
<dbReference type="RefSeq" id="WP_066353685.1">
    <property type="nucleotide sequence ID" value="NZ_LOED01000019.1"/>
</dbReference>
<dbReference type="PANTHER" id="PTHR35848:SF6">
    <property type="entry name" value="CUPIN TYPE-2 DOMAIN-CONTAINING PROTEIN"/>
    <property type="match status" value="1"/>
</dbReference>
<accession>A0A140L7L6</accession>
<reference evidence="3 4" key="1">
    <citation type="submission" date="2015-12" db="EMBL/GenBank/DDBJ databases">
        <title>Draft genome sequnece of Fervidicola ferrireducens strain Y170.</title>
        <authorList>
            <person name="Patel B.K."/>
        </authorList>
    </citation>
    <scope>NUCLEOTIDE SEQUENCE [LARGE SCALE GENOMIC DNA]</scope>
    <source>
        <strain evidence="3 4">Y170</strain>
    </source>
</reference>
<dbReference type="InterPro" id="IPR013096">
    <property type="entry name" value="Cupin_2"/>
</dbReference>
<name>A0A140L7L6_9FIRM</name>
<dbReference type="AlphaFoldDB" id="A0A140L7L6"/>
<dbReference type="Pfam" id="PF07883">
    <property type="entry name" value="Cupin_2"/>
    <property type="match status" value="1"/>
</dbReference>
<dbReference type="InterPro" id="IPR051610">
    <property type="entry name" value="GPI/OXD"/>
</dbReference>
<dbReference type="GO" id="GO:0046872">
    <property type="term" value="F:metal ion binding"/>
    <property type="evidence" value="ECO:0007669"/>
    <property type="project" value="UniProtKB-KW"/>
</dbReference>
<organism evidence="3 4">
    <name type="scientific">Fervidicola ferrireducens</name>
    <dbReference type="NCBI Taxonomy" id="520764"/>
    <lineage>
        <taxon>Bacteria</taxon>
        <taxon>Bacillati</taxon>
        <taxon>Bacillota</taxon>
        <taxon>Clostridia</taxon>
        <taxon>Thermosediminibacterales</taxon>
        <taxon>Thermosediminibacteraceae</taxon>
        <taxon>Fervidicola</taxon>
    </lineage>
</organism>
<keyword evidence="1" id="KW-0479">Metal-binding</keyword>
<dbReference type="EMBL" id="LOED01000019">
    <property type="protein sequence ID" value="KXG76541.1"/>
    <property type="molecule type" value="Genomic_DNA"/>
</dbReference>
<proteinExistence type="predicted"/>
<evidence type="ECO:0000313" key="3">
    <source>
        <dbReference type="EMBL" id="KXG76541.1"/>
    </source>
</evidence>
<comment type="caution">
    <text evidence="3">The sequence shown here is derived from an EMBL/GenBank/DDBJ whole genome shotgun (WGS) entry which is preliminary data.</text>
</comment>
<evidence type="ECO:0000256" key="1">
    <source>
        <dbReference type="ARBA" id="ARBA00022723"/>
    </source>
</evidence>
<dbReference type="PANTHER" id="PTHR35848">
    <property type="entry name" value="OXALATE-BINDING PROTEIN"/>
    <property type="match status" value="1"/>
</dbReference>
<keyword evidence="4" id="KW-1185">Reference proteome</keyword>
<protein>
    <recommendedName>
        <fullName evidence="2">Cupin type-2 domain-containing protein</fullName>
    </recommendedName>
</protein>
<sequence>MAEVKVVNIKDVEGEYREPARKSWILVSEKTVGAKNLAVGINETYVGSMVPEHKHEKEEEVMYFFQGRGKFITKDREIPIEPGVCIYNPPGEYHSIVNTGDEPLKFIWIYSPQLESHRK</sequence>
<dbReference type="InParanoid" id="A0A140L7L6"/>
<dbReference type="InterPro" id="IPR014710">
    <property type="entry name" value="RmlC-like_jellyroll"/>
</dbReference>
<evidence type="ECO:0000259" key="2">
    <source>
        <dbReference type="Pfam" id="PF07883"/>
    </source>
</evidence>